<dbReference type="OrthoDB" id="5196645at2"/>
<dbReference type="PANTHER" id="PTHR24094:SF15">
    <property type="entry name" value="AMP-DEPENDENT SYNTHETASE_LIGASE DOMAIN-CONTAINING PROTEIN-RELATED"/>
    <property type="match status" value="1"/>
</dbReference>
<protein>
    <submittedName>
        <fullName evidence="3">Uncharacterized protein DUF1524</fullName>
    </submittedName>
</protein>
<accession>A0A2P8CVB4</accession>
<dbReference type="Proteomes" id="UP000240542">
    <property type="component" value="Unassembled WGS sequence"/>
</dbReference>
<dbReference type="Pfam" id="PF07510">
    <property type="entry name" value="GmrSD_C"/>
    <property type="match status" value="1"/>
</dbReference>
<evidence type="ECO:0000256" key="1">
    <source>
        <dbReference type="SAM" id="SignalP"/>
    </source>
</evidence>
<dbReference type="InterPro" id="IPR011089">
    <property type="entry name" value="GmrSD_C"/>
</dbReference>
<dbReference type="EMBL" id="PYGA01000028">
    <property type="protein sequence ID" value="PSK88913.1"/>
    <property type="molecule type" value="Genomic_DNA"/>
</dbReference>
<feature type="domain" description="GmrSD restriction endonucleases C-terminal" evidence="2">
    <location>
        <begin position="93"/>
        <end position="201"/>
    </location>
</feature>
<sequence length="216" mass="23791">MKRLLPVLAAGAVAGPLLLAPGTAWAEPASIPLREAVASLPDGTENRTGYKRDAFKHWTDADKDGCTTRAEVLIEEAVDAPTVGARCKLTGGKWVSYYDEKPQTKTSDLDIDHMVPLAEAWDSGAAEWTPKQRERYANDLDDPRALVAVTDRHNQSKADQDPAQWLPPSQSAHCRYIAEWTAVKHRWKLKADAPEKTALTERAATCPNERIQVNPA</sequence>
<comment type="caution">
    <text evidence="3">The sequence shown here is derived from an EMBL/GenBank/DDBJ whole genome shotgun (WGS) entry which is preliminary data.</text>
</comment>
<keyword evidence="4" id="KW-1185">Reference proteome</keyword>
<evidence type="ECO:0000259" key="2">
    <source>
        <dbReference type="Pfam" id="PF07510"/>
    </source>
</evidence>
<evidence type="ECO:0000313" key="4">
    <source>
        <dbReference type="Proteomes" id="UP000240542"/>
    </source>
</evidence>
<reference evidence="3 4" key="1">
    <citation type="submission" date="2018-03" db="EMBL/GenBank/DDBJ databases">
        <title>Genomic Encyclopedia of Archaeal and Bacterial Type Strains, Phase II (KMG-II): from individual species to whole genera.</title>
        <authorList>
            <person name="Goeker M."/>
        </authorList>
    </citation>
    <scope>NUCLEOTIDE SEQUENCE [LARGE SCALE GENOMIC DNA]</scope>
    <source>
        <strain evidence="3 4">DSM 45312</strain>
    </source>
</reference>
<dbReference type="AlphaFoldDB" id="A0A2P8CVB4"/>
<evidence type="ECO:0000313" key="3">
    <source>
        <dbReference type="EMBL" id="PSK88913.1"/>
    </source>
</evidence>
<name>A0A2P8CVB4_9ACTN</name>
<dbReference type="RefSeq" id="WP_106586300.1">
    <property type="nucleotide sequence ID" value="NZ_PYGA01000028.1"/>
</dbReference>
<dbReference type="PANTHER" id="PTHR24094">
    <property type="entry name" value="SECRETED PROTEIN"/>
    <property type="match status" value="1"/>
</dbReference>
<organism evidence="3 4">
    <name type="scientific">Murinocardiopsis flavida</name>
    <dbReference type="NCBI Taxonomy" id="645275"/>
    <lineage>
        <taxon>Bacteria</taxon>
        <taxon>Bacillati</taxon>
        <taxon>Actinomycetota</taxon>
        <taxon>Actinomycetes</taxon>
        <taxon>Streptosporangiales</taxon>
        <taxon>Nocardiopsidaceae</taxon>
        <taxon>Murinocardiopsis</taxon>
    </lineage>
</organism>
<feature type="signal peptide" evidence="1">
    <location>
        <begin position="1"/>
        <end position="26"/>
    </location>
</feature>
<feature type="chain" id="PRO_5015121517" evidence="1">
    <location>
        <begin position="27"/>
        <end position="216"/>
    </location>
</feature>
<proteinExistence type="predicted"/>
<keyword evidence="1" id="KW-0732">Signal</keyword>
<gene>
    <name evidence="3" type="ORF">CLV63_1281</name>
</gene>